<keyword evidence="4" id="KW-1185">Reference proteome</keyword>
<feature type="region of interest" description="Disordered" evidence="1">
    <location>
        <begin position="98"/>
        <end position="135"/>
    </location>
</feature>
<evidence type="ECO:0000313" key="4">
    <source>
        <dbReference type="Proteomes" id="UP000054481"/>
    </source>
</evidence>
<evidence type="ECO:0000256" key="2">
    <source>
        <dbReference type="SAM" id="SignalP"/>
    </source>
</evidence>
<name>A0A0F7ZYD1_9HYPO</name>
<gene>
    <name evidence="3" type="ORF">HIM_08303</name>
</gene>
<feature type="signal peptide" evidence="2">
    <location>
        <begin position="1"/>
        <end position="17"/>
    </location>
</feature>
<dbReference type="Proteomes" id="UP000054481">
    <property type="component" value="Unassembled WGS sequence"/>
</dbReference>
<feature type="compositionally biased region" description="Low complexity" evidence="1">
    <location>
        <begin position="199"/>
        <end position="225"/>
    </location>
</feature>
<evidence type="ECO:0000313" key="3">
    <source>
        <dbReference type="EMBL" id="KJZ72262.1"/>
    </source>
</evidence>
<reference evidence="3 4" key="1">
    <citation type="journal article" date="2014" name="Genome Biol. Evol.">
        <title>Comparative genomics and transcriptomics analyses reveal divergent lifestyle features of nematode endoparasitic fungus Hirsutella minnesotensis.</title>
        <authorList>
            <person name="Lai Y."/>
            <person name="Liu K."/>
            <person name="Zhang X."/>
            <person name="Zhang X."/>
            <person name="Li K."/>
            <person name="Wang N."/>
            <person name="Shu C."/>
            <person name="Wu Y."/>
            <person name="Wang C."/>
            <person name="Bushley K.E."/>
            <person name="Xiang M."/>
            <person name="Liu X."/>
        </authorList>
    </citation>
    <scope>NUCLEOTIDE SEQUENCE [LARGE SCALE GENOMIC DNA]</scope>
    <source>
        <strain evidence="3 4">3608</strain>
    </source>
</reference>
<feature type="chain" id="PRO_5002526246" evidence="2">
    <location>
        <begin position="18"/>
        <end position="285"/>
    </location>
</feature>
<keyword evidence="2" id="KW-0732">Signal</keyword>
<organism evidence="3 4">
    <name type="scientific">Hirsutella minnesotensis 3608</name>
    <dbReference type="NCBI Taxonomy" id="1043627"/>
    <lineage>
        <taxon>Eukaryota</taxon>
        <taxon>Fungi</taxon>
        <taxon>Dikarya</taxon>
        <taxon>Ascomycota</taxon>
        <taxon>Pezizomycotina</taxon>
        <taxon>Sordariomycetes</taxon>
        <taxon>Hypocreomycetidae</taxon>
        <taxon>Hypocreales</taxon>
        <taxon>Ophiocordycipitaceae</taxon>
        <taxon>Hirsutella</taxon>
    </lineage>
</organism>
<sequence>MKFSVTSVVLLSGIAAASPITDSGAVARAAKKPFKQPAGAAQSLALCGNGKSAFDTDKAESEDCVGTLEFCNKKFFEKAGEKFADAKACLASREAAPSDDSVVFPDDPRLARNKGNKAPSNANKATANGPKKPFKERATSANFSELCGNSKFAGDLEKTRSEDCQGTLVFCNKKFYEKSKTGEKFASPQECLDSREKPAGAAAAGTPPANNKAKQPAQKKPFKQPASDAQFFDLCGNSKFAGDADKSRSEDCAGTLEFCNKKLFENTDEKFASAKACLDSRQAPK</sequence>
<dbReference type="EMBL" id="KQ030549">
    <property type="protein sequence ID" value="KJZ72262.1"/>
    <property type="molecule type" value="Genomic_DNA"/>
</dbReference>
<accession>A0A0F7ZYD1</accession>
<dbReference type="AlphaFoldDB" id="A0A0F7ZYD1"/>
<proteinExistence type="predicted"/>
<protein>
    <submittedName>
        <fullName evidence="3">Uncharacterized protein</fullName>
    </submittedName>
</protein>
<dbReference type="OrthoDB" id="10678051at2759"/>
<feature type="region of interest" description="Disordered" evidence="1">
    <location>
        <begin position="184"/>
        <end position="225"/>
    </location>
</feature>
<evidence type="ECO:0000256" key="1">
    <source>
        <dbReference type="SAM" id="MobiDB-lite"/>
    </source>
</evidence>